<comment type="caution">
    <text evidence="1">The sequence shown here is derived from an EMBL/GenBank/DDBJ whole genome shotgun (WGS) entry which is preliminary data.</text>
</comment>
<evidence type="ECO:0000313" key="2">
    <source>
        <dbReference type="Proteomes" id="UP000028700"/>
    </source>
</evidence>
<gene>
    <name evidence="1" type="ORF">LOSG293_410010</name>
</gene>
<protein>
    <recommendedName>
        <fullName evidence="3">DUF2922 domain-containing protein</fullName>
    </recommendedName>
</protein>
<dbReference type="Pfam" id="PF11148">
    <property type="entry name" value="DUF2922"/>
    <property type="match status" value="1"/>
</dbReference>
<dbReference type="STRING" id="1291743.LOSG293_410010"/>
<name>A0A081BKN3_9LACO</name>
<dbReference type="eggNOG" id="ENOG5030BH9">
    <property type="taxonomic scope" value="Bacteria"/>
</dbReference>
<accession>A0A081BKN3</accession>
<keyword evidence="2" id="KW-1185">Reference proteome</keyword>
<dbReference type="AlphaFoldDB" id="A0A081BKN3"/>
<dbReference type="InterPro" id="IPR021321">
    <property type="entry name" value="DUF2922"/>
</dbReference>
<reference evidence="1" key="1">
    <citation type="journal article" date="2014" name="Genome Announc.">
        <title>Draft Genome Sequence of Lactobacillus oryzae Strain SG293T.</title>
        <authorList>
            <person name="Tanizawa Y."/>
            <person name="Fujisawa T."/>
            <person name="Mochizuki T."/>
            <person name="Kaminuma E."/>
            <person name="Nakamura Y."/>
            <person name="Tohno M."/>
        </authorList>
    </citation>
    <scope>NUCLEOTIDE SEQUENCE [LARGE SCALE GENOMIC DNA]</scope>
    <source>
        <strain evidence="1">SG293</strain>
    </source>
</reference>
<evidence type="ECO:0008006" key="3">
    <source>
        <dbReference type="Google" id="ProtNLM"/>
    </source>
</evidence>
<organism evidence="1 2">
    <name type="scientific">Secundilactobacillus oryzae JCM 18671</name>
    <dbReference type="NCBI Taxonomy" id="1291743"/>
    <lineage>
        <taxon>Bacteria</taxon>
        <taxon>Bacillati</taxon>
        <taxon>Bacillota</taxon>
        <taxon>Bacilli</taxon>
        <taxon>Lactobacillales</taxon>
        <taxon>Lactobacillaceae</taxon>
        <taxon>Secundilactobacillus</taxon>
    </lineage>
</organism>
<proteinExistence type="predicted"/>
<evidence type="ECO:0000313" key="1">
    <source>
        <dbReference type="EMBL" id="GAK48601.1"/>
    </source>
</evidence>
<dbReference type="RefSeq" id="WP_034529426.1">
    <property type="nucleotide sequence ID" value="NZ_BBAZ01000057.1"/>
</dbReference>
<sequence>MTEKQTLQFVFTDGTGAKHMLSMPYALPDLPQNVLMEAASKMAKLNLFAKDGAKIYVKEKAIQYVTTSTTIVSEYK</sequence>
<dbReference type="Proteomes" id="UP000028700">
    <property type="component" value="Unassembled WGS sequence"/>
</dbReference>
<dbReference type="EMBL" id="BBJM01000041">
    <property type="protein sequence ID" value="GAK48601.1"/>
    <property type="molecule type" value="Genomic_DNA"/>
</dbReference>